<dbReference type="EMBL" id="DUZY01000001">
    <property type="protein sequence ID" value="DAD24458.1"/>
    <property type="molecule type" value="Genomic_DNA"/>
</dbReference>
<protein>
    <submittedName>
        <fullName evidence="1">Uncharacterized protein</fullName>
    </submittedName>
</protein>
<accession>A0A822Y4A3</accession>
<gene>
    <name evidence="1" type="ORF">HUJ06_025922</name>
</gene>
<sequence length="48" mass="5541">MTQVNSPTESFNPTEILVQVNKIKASMEFYAVMMIVWQKHRITGGNRD</sequence>
<dbReference type="Proteomes" id="UP000607653">
    <property type="component" value="Unassembled WGS sequence"/>
</dbReference>
<organism evidence="1 2">
    <name type="scientific">Nelumbo nucifera</name>
    <name type="common">Sacred lotus</name>
    <dbReference type="NCBI Taxonomy" id="4432"/>
    <lineage>
        <taxon>Eukaryota</taxon>
        <taxon>Viridiplantae</taxon>
        <taxon>Streptophyta</taxon>
        <taxon>Embryophyta</taxon>
        <taxon>Tracheophyta</taxon>
        <taxon>Spermatophyta</taxon>
        <taxon>Magnoliopsida</taxon>
        <taxon>Proteales</taxon>
        <taxon>Nelumbonaceae</taxon>
        <taxon>Nelumbo</taxon>
    </lineage>
</organism>
<reference evidence="1 2" key="1">
    <citation type="journal article" date="2020" name="Mol. Biol. Evol.">
        <title>Distinct Expression and Methylation Patterns for Genes with Different Fates following a Single Whole-Genome Duplication in Flowering Plants.</title>
        <authorList>
            <person name="Shi T."/>
            <person name="Rahmani R.S."/>
            <person name="Gugger P.F."/>
            <person name="Wang M."/>
            <person name="Li H."/>
            <person name="Zhang Y."/>
            <person name="Li Z."/>
            <person name="Wang Q."/>
            <person name="Van de Peer Y."/>
            <person name="Marchal K."/>
            <person name="Chen J."/>
        </authorList>
    </citation>
    <scope>NUCLEOTIDE SEQUENCE [LARGE SCALE GENOMIC DNA]</scope>
    <source>
        <tissue evidence="1">Leaf</tissue>
    </source>
</reference>
<name>A0A822Y4A3_NELNU</name>
<evidence type="ECO:0000313" key="1">
    <source>
        <dbReference type="EMBL" id="DAD24458.1"/>
    </source>
</evidence>
<evidence type="ECO:0000313" key="2">
    <source>
        <dbReference type="Proteomes" id="UP000607653"/>
    </source>
</evidence>
<comment type="caution">
    <text evidence="1">The sequence shown here is derived from an EMBL/GenBank/DDBJ whole genome shotgun (WGS) entry which is preliminary data.</text>
</comment>
<proteinExistence type="predicted"/>
<dbReference type="AlphaFoldDB" id="A0A822Y4A3"/>
<keyword evidence="2" id="KW-1185">Reference proteome</keyword>